<dbReference type="AlphaFoldDB" id="A0A7J7MSB0"/>
<dbReference type="EMBL" id="JACGCM010001252">
    <property type="protein sequence ID" value="KAF6157829.1"/>
    <property type="molecule type" value="Genomic_DNA"/>
</dbReference>
<keyword evidence="3" id="KW-1185">Reference proteome</keyword>
<protein>
    <submittedName>
        <fullName evidence="2">Uncharacterized protein</fullName>
    </submittedName>
</protein>
<evidence type="ECO:0000313" key="2">
    <source>
        <dbReference type="EMBL" id="KAF6157829.1"/>
    </source>
</evidence>
<gene>
    <name evidence="2" type="ORF">GIB67_003729</name>
</gene>
<name>A0A7J7MSB0_9MAGN</name>
<evidence type="ECO:0000256" key="1">
    <source>
        <dbReference type="SAM" id="Coils"/>
    </source>
</evidence>
<feature type="non-terminal residue" evidence="2">
    <location>
        <position position="1"/>
    </location>
</feature>
<feature type="coiled-coil region" evidence="1">
    <location>
        <begin position="531"/>
        <end position="601"/>
    </location>
</feature>
<accession>A0A7J7MSB0</accession>
<keyword evidence="1" id="KW-0175">Coiled coil</keyword>
<feature type="coiled-coil region" evidence="1">
    <location>
        <begin position="679"/>
        <end position="727"/>
    </location>
</feature>
<comment type="caution">
    <text evidence="2">The sequence shown here is derived from an EMBL/GenBank/DDBJ whole genome shotgun (WGS) entry which is preliminary data.</text>
</comment>
<evidence type="ECO:0000313" key="3">
    <source>
        <dbReference type="Proteomes" id="UP000541444"/>
    </source>
</evidence>
<reference evidence="2 3" key="1">
    <citation type="journal article" date="2020" name="IScience">
        <title>Genome Sequencing of the Endangered Kingdonia uniflora (Circaeasteraceae, Ranunculales) Reveals Potential Mechanisms of Evolutionary Specialization.</title>
        <authorList>
            <person name="Sun Y."/>
            <person name="Deng T."/>
            <person name="Zhang A."/>
            <person name="Moore M.J."/>
            <person name="Landis J.B."/>
            <person name="Lin N."/>
            <person name="Zhang H."/>
            <person name="Zhang X."/>
            <person name="Huang J."/>
            <person name="Zhang X."/>
            <person name="Sun H."/>
            <person name="Wang H."/>
        </authorList>
    </citation>
    <scope>NUCLEOTIDE SEQUENCE [LARGE SCALE GENOMIC DNA]</scope>
    <source>
        <strain evidence="2">TB1705</strain>
        <tissue evidence="2">Leaf</tissue>
    </source>
</reference>
<organism evidence="2 3">
    <name type="scientific">Kingdonia uniflora</name>
    <dbReference type="NCBI Taxonomy" id="39325"/>
    <lineage>
        <taxon>Eukaryota</taxon>
        <taxon>Viridiplantae</taxon>
        <taxon>Streptophyta</taxon>
        <taxon>Embryophyta</taxon>
        <taxon>Tracheophyta</taxon>
        <taxon>Spermatophyta</taxon>
        <taxon>Magnoliopsida</taxon>
        <taxon>Ranunculales</taxon>
        <taxon>Circaeasteraceae</taxon>
        <taxon>Kingdonia</taxon>
    </lineage>
</organism>
<dbReference type="Proteomes" id="UP000541444">
    <property type="component" value="Unassembled WGS sequence"/>
</dbReference>
<sequence>MAKMRNQVYHTRFSFIMKGFRIWFCGYKSKETAFAILLKECCLKYFRVLCSVRFSGRGICDAKSLVSTDVPISKVGVLLNCHELRVSGDKEEETTVVEVEDGSLLSVPSLFFQFFLQGNEREKDGNVFSPKRYDTSDWFRRTDGSVQESRTTYWKTLNRQRFGERACPAQLNCNFWEVILVCETLNGRWAASGSEIRITAKDFLEYYAVKYVTTTDGINCKVSRKESFIDVVAREGNELEAVLKELEISRFKRVASKDNNVRRSQVKMRLAGKTPGSMEEKLSTPELNTPMKLARLNEILDGPVDMATVSSTVEALEESDKIAEGANLRPYFKVEAGLLEDKCQAKAREKMVAVMDDEFKKFARALRDVQLGFQDRSMKLEKRISQLKGEKNQLEENLTRESFPVRAGERKGRKLYKPGYTKAEIMAFSEGNYEEMEIMDEEEVEEREDGLNVAEMTVVDNQETINQEIESLRLRVVDLEGLLEVEKKSSAELQELDVAREREEHTLLYNAEYAEEYEVLFSQYEDRLDDNVKLSLKLEEAKKQVEEKTVTILSRDLALNQLTSELAELKEKAASGSRHEAELAKYRIRALNEEISDMKCNICALNEQLLKRVIELDTAQTNLAVSEADFEKLSSSIVGIDRELHNSLQIRNSLIARLDSLKADLRHFKGRETQSRADLTEIQAENQSLVDNLAHARGNVRRGVQREKEMNEIINQLCAQISESERELRVREMKYRKDLKFELNKRDGEIAFGEGIREMKEFFRRKEELVENMRIDLTNSRQKSIDLTRQISERIDQLTAELAESKTRCLKDNKNAAVIHQAFKELVVREQEKCDGEALHQ</sequence>
<proteinExistence type="predicted"/>